<dbReference type="RefSeq" id="XP_040581016.1">
    <property type="nucleotide sequence ID" value="XM_040725082.2"/>
</dbReference>
<protein>
    <submittedName>
        <fullName evidence="3">Uncharacterized protein</fullName>
    </submittedName>
</protein>
<dbReference type="GeneID" id="121129361"/>
<feature type="region of interest" description="Disordered" evidence="1">
    <location>
        <begin position="86"/>
        <end position="130"/>
    </location>
</feature>
<evidence type="ECO:0000256" key="2">
    <source>
        <dbReference type="SAM" id="SignalP"/>
    </source>
</evidence>
<feature type="compositionally biased region" description="Polar residues" evidence="1">
    <location>
        <begin position="113"/>
        <end position="123"/>
    </location>
</feature>
<dbReference type="EMBL" id="HACA01008340">
    <property type="protein sequence ID" value="CDW25701.1"/>
    <property type="molecule type" value="Transcribed_RNA"/>
</dbReference>
<accession>A0A0K2TJL2</accession>
<dbReference type="KEGG" id="lsm:121129361"/>
<organism evidence="3">
    <name type="scientific">Lepeophtheirus salmonis</name>
    <name type="common">Salmon louse</name>
    <name type="synonym">Caligus salmonis</name>
    <dbReference type="NCBI Taxonomy" id="72036"/>
    <lineage>
        <taxon>Eukaryota</taxon>
        <taxon>Metazoa</taxon>
        <taxon>Ecdysozoa</taxon>
        <taxon>Arthropoda</taxon>
        <taxon>Crustacea</taxon>
        <taxon>Multicrustacea</taxon>
        <taxon>Hexanauplia</taxon>
        <taxon>Copepoda</taxon>
        <taxon>Siphonostomatoida</taxon>
        <taxon>Caligidae</taxon>
        <taxon>Lepeophtheirus</taxon>
    </lineage>
</organism>
<evidence type="ECO:0000256" key="1">
    <source>
        <dbReference type="SAM" id="MobiDB-lite"/>
    </source>
</evidence>
<reference evidence="3" key="1">
    <citation type="submission" date="2014-05" db="EMBL/GenBank/DDBJ databases">
        <authorList>
            <person name="Chronopoulou M."/>
        </authorList>
    </citation>
    <scope>NUCLEOTIDE SEQUENCE</scope>
    <source>
        <tissue evidence="3">Whole organism</tissue>
    </source>
</reference>
<proteinExistence type="predicted"/>
<name>A0A0K2TJL2_LEPSM</name>
<feature type="compositionally biased region" description="Low complexity" evidence="1">
    <location>
        <begin position="89"/>
        <end position="112"/>
    </location>
</feature>
<dbReference type="AlphaFoldDB" id="A0A0K2TJL2"/>
<sequence>MKILMILGLLLGSTFASEYQHPLLPYPSPFYPSQSQFYASQQPFFRSNSHPVLYPFPTQTSTPRPIIVATPIPVFVTPDSLFNSQRDTFSSGSNTGNNFNNEGQFGNNFLNGKVQSTSFTRTPSRFDNHS</sequence>
<keyword evidence="2" id="KW-0732">Signal</keyword>
<feature type="signal peptide" evidence="2">
    <location>
        <begin position="1"/>
        <end position="16"/>
    </location>
</feature>
<feature type="chain" id="PRO_5005487811" evidence="2">
    <location>
        <begin position="17"/>
        <end position="130"/>
    </location>
</feature>
<evidence type="ECO:0000313" key="3">
    <source>
        <dbReference type="EMBL" id="CDW25701.1"/>
    </source>
</evidence>